<keyword evidence="6" id="KW-1185">Reference proteome</keyword>
<dbReference type="STRING" id="183478.A0A364MST9"/>
<protein>
    <submittedName>
        <fullName evidence="5">NTF2-like protein</fullName>
    </submittedName>
</protein>
<dbReference type="InterPro" id="IPR032710">
    <property type="entry name" value="NTF2-like_dom_sf"/>
</dbReference>
<dbReference type="Gene3D" id="3.40.50.300">
    <property type="entry name" value="P-loop containing nucleotide triphosphate hydrolases"/>
    <property type="match status" value="1"/>
</dbReference>
<dbReference type="Proteomes" id="UP000249619">
    <property type="component" value="Unassembled WGS sequence"/>
</dbReference>
<keyword evidence="3" id="KW-0238">DNA-binding</keyword>
<keyword evidence="1" id="KW-0547">Nucleotide-binding</keyword>
<evidence type="ECO:0000256" key="2">
    <source>
        <dbReference type="ARBA" id="ARBA00022840"/>
    </source>
</evidence>
<dbReference type="GO" id="GO:0005524">
    <property type="term" value="F:ATP binding"/>
    <property type="evidence" value="ECO:0007669"/>
    <property type="project" value="UniProtKB-KW"/>
</dbReference>
<dbReference type="PANTHER" id="PTHR38436:SF3">
    <property type="entry name" value="CARBOXYMETHYLENEBUTENOLIDASE-RELATED"/>
    <property type="match status" value="1"/>
</dbReference>
<dbReference type="OrthoDB" id="5440at2759"/>
<gene>
    <name evidence="5" type="ORF">DDE83_008635</name>
</gene>
<dbReference type="AlphaFoldDB" id="A0A364MST9"/>
<dbReference type="SMART" id="SM00534">
    <property type="entry name" value="MUTSac"/>
    <property type="match status" value="1"/>
</dbReference>
<organism evidence="5 6">
    <name type="scientific">Stemphylium lycopersici</name>
    <name type="common">Tomato gray leaf spot disease fungus</name>
    <name type="synonym">Thyrospora lycopersici</name>
    <dbReference type="NCBI Taxonomy" id="183478"/>
    <lineage>
        <taxon>Eukaryota</taxon>
        <taxon>Fungi</taxon>
        <taxon>Dikarya</taxon>
        <taxon>Ascomycota</taxon>
        <taxon>Pezizomycotina</taxon>
        <taxon>Dothideomycetes</taxon>
        <taxon>Pleosporomycetidae</taxon>
        <taxon>Pleosporales</taxon>
        <taxon>Pleosporineae</taxon>
        <taxon>Pleosporaceae</taxon>
        <taxon>Stemphylium</taxon>
    </lineage>
</organism>
<comment type="caution">
    <text evidence="5">The sequence shown here is derived from an EMBL/GenBank/DDBJ whole genome shotgun (WGS) entry which is preliminary data.</text>
</comment>
<feature type="domain" description="DNA mismatch repair proteins mutS family" evidence="4">
    <location>
        <begin position="98"/>
        <end position="275"/>
    </location>
</feature>
<dbReference type="GO" id="GO:0030638">
    <property type="term" value="P:polyketide metabolic process"/>
    <property type="evidence" value="ECO:0007669"/>
    <property type="project" value="InterPro"/>
</dbReference>
<dbReference type="SUPFAM" id="SSF54427">
    <property type="entry name" value="NTF2-like"/>
    <property type="match status" value="1"/>
</dbReference>
<keyword evidence="2" id="KW-0067">ATP-binding</keyword>
<evidence type="ECO:0000313" key="5">
    <source>
        <dbReference type="EMBL" id="RAR02274.1"/>
    </source>
</evidence>
<dbReference type="SUPFAM" id="SSF52540">
    <property type="entry name" value="P-loop containing nucleoside triphosphate hydrolases"/>
    <property type="match status" value="1"/>
</dbReference>
<accession>A0A364MST9</accession>
<evidence type="ECO:0000256" key="1">
    <source>
        <dbReference type="ARBA" id="ARBA00022741"/>
    </source>
</evidence>
<dbReference type="Gene3D" id="3.10.450.50">
    <property type="match status" value="1"/>
</dbReference>
<dbReference type="InterPro" id="IPR009959">
    <property type="entry name" value="Cyclase_SnoaL-like"/>
</dbReference>
<dbReference type="InterPro" id="IPR027417">
    <property type="entry name" value="P-loop_NTPase"/>
</dbReference>
<proteinExistence type="predicted"/>
<dbReference type="Pfam" id="PF00488">
    <property type="entry name" value="MutS_V"/>
    <property type="match status" value="1"/>
</dbReference>
<dbReference type="InterPro" id="IPR000432">
    <property type="entry name" value="DNA_mismatch_repair_MutS_C"/>
</dbReference>
<dbReference type="GO" id="GO:0030983">
    <property type="term" value="F:mismatched DNA binding"/>
    <property type="evidence" value="ECO:0007669"/>
    <property type="project" value="InterPro"/>
</dbReference>
<dbReference type="PANTHER" id="PTHR38436">
    <property type="entry name" value="POLYKETIDE CYCLASE SNOAL-LIKE DOMAIN"/>
    <property type="match status" value="1"/>
</dbReference>
<evidence type="ECO:0000313" key="6">
    <source>
        <dbReference type="Proteomes" id="UP000249619"/>
    </source>
</evidence>
<dbReference type="InterPro" id="IPR037401">
    <property type="entry name" value="SnoaL-like"/>
</dbReference>
<dbReference type="EMBL" id="QGDH01000223">
    <property type="protein sequence ID" value="RAR02274.1"/>
    <property type="molecule type" value="Genomic_DNA"/>
</dbReference>
<sequence>MDETRFRIRTEEQPVLSCLREDVIKNLVKLRRNAAIFDDLDVACAFAILAVEKNFVRPILSAGPAYNIVGGRHPVVEASLLSQGRRFAPNDCVLGPRSRIHLITEPNMAGKSTYLRQNALISILAQTGSFVPATYAEICLVDKSFSRVGSADNLYQDQSTFMVEMLETAQILKEATPRSFVIMDKSSSQRAPPPLPRTISPSITLQPPLSRRGKGPGLVLVLDHYAAREAKDGCLDPSPLQKWAEEGFAVVQLLVPGKVEDGGEFPLRKALEALKNCKGCEFSNSVGLISAGSTPDIKALVSYGGGKFTTIGSTPLPPQLIHIAGLPDTRRRDSCSLVPGPSSEDTTPLPKNVIKSYRYEDAKKESGWVLPSDENYHKQSAGIAHTRSLTFLKPLLGGPFFDLEAVWEEHTKFEFGERDVAKIMAKMVDQPYVNHIPTMTGGVGQERLTAFYTHHFVFSNPPDTALSLVSRTVGINRVIDEFIFTLTHTKEVPWLLPGIPPTGRPLAIPFTSVVAMRGDRLCHEHINWDHATTLKQLGLLLNYVPFPYEIEGEAKPEGKRYEVKFPVVGMEGSSSVRTSFQKGSTIVHQPDTLPKVH</sequence>
<reference evidence="6" key="1">
    <citation type="submission" date="2018-05" db="EMBL/GenBank/DDBJ databases">
        <title>Draft genome sequence of Stemphylium lycopersici strain CIDEFI 213.</title>
        <authorList>
            <person name="Medina R."/>
            <person name="Franco M.E.E."/>
            <person name="Lucentini C.G."/>
            <person name="Saparrat M.C.N."/>
            <person name="Balatti P.A."/>
        </authorList>
    </citation>
    <scope>NUCLEOTIDE SEQUENCE [LARGE SCALE GENOMIC DNA]</scope>
    <source>
        <strain evidence="6">CIDEFI 213</strain>
    </source>
</reference>
<dbReference type="Pfam" id="PF12680">
    <property type="entry name" value="SnoaL_2"/>
    <property type="match status" value="1"/>
</dbReference>
<name>A0A364MST9_STELY</name>
<evidence type="ECO:0000256" key="3">
    <source>
        <dbReference type="ARBA" id="ARBA00023125"/>
    </source>
</evidence>
<dbReference type="GO" id="GO:0006298">
    <property type="term" value="P:mismatch repair"/>
    <property type="evidence" value="ECO:0007669"/>
    <property type="project" value="InterPro"/>
</dbReference>
<evidence type="ECO:0000259" key="4">
    <source>
        <dbReference type="SMART" id="SM00534"/>
    </source>
</evidence>